<evidence type="ECO:0000256" key="1">
    <source>
        <dbReference type="PROSITE-ProRule" id="PRU00047"/>
    </source>
</evidence>
<comment type="caution">
    <text evidence="4">The sequence shown here is derived from an EMBL/GenBank/DDBJ whole genome shotgun (WGS) entry which is preliminary data.</text>
</comment>
<evidence type="ECO:0000313" key="5">
    <source>
        <dbReference type="Proteomes" id="UP000723463"/>
    </source>
</evidence>
<dbReference type="EMBL" id="JAAAXW010000907">
    <property type="protein sequence ID" value="KAF9536217.1"/>
    <property type="molecule type" value="Genomic_DNA"/>
</dbReference>
<dbReference type="SUPFAM" id="SSF57756">
    <property type="entry name" value="Retrovirus zinc finger-like domains"/>
    <property type="match status" value="1"/>
</dbReference>
<evidence type="ECO:0000256" key="2">
    <source>
        <dbReference type="SAM" id="MobiDB-lite"/>
    </source>
</evidence>
<keyword evidence="1" id="KW-0862">Zinc</keyword>
<reference evidence="4" key="1">
    <citation type="journal article" date="2020" name="Fungal Divers.">
        <title>Resolving the Mortierellaceae phylogeny through synthesis of multi-gene phylogenetics and phylogenomics.</title>
        <authorList>
            <person name="Vandepol N."/>
            <person name="Liber J."/>
            <person name="Desiro A."/>
            <person name="Na H."/>
            <person name="Kennedy M."/>
            <person name="Barry K."/>
            <person name="Grigoriev I.V."/>
            <person name="Miller A.N."/>
            <person name="O'Donnell K."/>
            <person name="Stajich J.E."/>
            <person name="Bonito G."/>
        </authorList>
    </citation>
    <scope>NUCLEOTIDE SEQUENCE</scope>
    <source>
        <strain evidence="4">NRRL 2591</strain>
    </source>
</reference>
<dbReference type="GO" id="GO:0003676">
    <property type="term" value="F:nucleic acid binding"/>
    <property type="evidence" value="ECO:0007669"/>
    <property type="project" value="InterPro"/>
</dbReference>
<dbReference type="GO" id="GO:0008270">
    <property type="term" value="F:zinc ion binding"/>
    <property type="evidence" value="ECO:0007669"/>
    <property type="project" value="UniProtKB-KW"/>
</dbReference>
<keyword evidence="1" id="KW-0863">Zinc-finger</keyword>
<dbReference type="SMART" id="SM00343">
    <property type="entry name" value="ZnF_C2HC"/>
    <property type="match status" value="1"/>
</dbReference>
<protein>
    <recommendedName>
        <fullName evidence="3">CCHC-type domain-containing protein</fullName>
    </recommendedName>
</protein>
<feature type="compositionally biased region" description="Polar residues" evidence="2">
    <location>
        <begin position="351"/>
        <end position="365"/>
    </location>
</feature>
<evidence type="ECO:0000313" key="4">
    <source>
        <dbReference type="EMBL" id="KAF9536217.1"/>
    </source>
</evidence>
<sequence>MDLLDTLLVDIDPERQIELRNFYNQMNVALTTAQEAASVVTTAPTPTPPPAPAPVFIPVPATTQPTQREVDADRRDLARTINQIIKPQRPEPYAGEIDADGCNNFIDNQKEYFTIVDLALSDWVQYTALNLKSDAKSWWRASGLTIATPWQIFEDAFLTFHTPPNAVAAAREAMESLKQGKRPVAQYTHEFRRLQRRVPSLDIETALHWYVKGLEPNTSKEVKLRQPRDLEQAIHQASLIHSILFPELPTLTTTTPKVDSAMDIDNLHIAINNLTTQVNNLSRNNGFSSSAHTTPRPPKLTPEDKAYLIAKKGCFRCRRIGHMASQCRAFPSQQQPRQFNNIEVTAAHASEQASSQTQSGKATSN</sequence>
<dbReference type="InterPro" id="IPR001878">
    <property type="entry name" value="Znf_CCHC"/>
</dbReference>
<evidence type="ECO:0000259" key="3">
    <source>
        <dbReference type="PROSITE" id="PS50158"/>
    </source>
</evidence>
<dbReference type="PROSITE" id="PS50158">
    <property type="entry name" value="ZF_CCHC"/>
    <property type="match status" value="1"/>
</dbReference>
<dbReference type="Pfam" id="PF19259">
    <property type="entry name" value="Ty3_capsid"/>
    <property type="match status" value="1"/>
</dbReference>
<keyword evidence="1" id="KW-0479">Metal-binding</keyword>
<keyword evidence="5" id="KW-1185">Reference proteome</keyword>
<proteinExistence type="predicted"/>
<dbReference type="Proteomes" id="UP000723463">
    <property type="component" value="Unassembled WGS sequence"/>
</dbReference>
<dbReference type="InterPro" id="IPR045358">
    <property type="entry name" value="Ty3_capsid"/>
</dbReference>
<organism evidence="4 5">
    <name type="scientific">Mortierella hygrophila</name>
    <dbReference type="NCBI Taxonomy" id="979708"/>
    <lineage>
        <taxon>Eukaryota</taxon>
        <taxon>Fungi</taxon>
        <taxon>Fungi incertae sedis</taxon>
        <taxon>Mucoromycota</taxon>
        <taxon>Mortierellomycotina</taxon>
        <taxon>Mortierellomycetes</taxon>
        <taxon>Mortierellales</taxon>
        <taxon>Mortierellaceae</taxon>
        <taxon>Mortierella</taxon>
    </lineage>
</organism>
<gene>
    <name evidence="4" type="ORF">EC957_012099</name>
</gene>
<accession>A0A9P6EW36</accession>
<dbReference type="InterPro" id="IPR036875">
    <property type="entry name" value="Znf_CCHC_sf"/>
</dbReference>
<feature type="region of interest" description="Disordered" evidence="2">
    <location>
        <begin position="345"/>
        <end position="365"/>
    </location>
</feature>
<dbReference type="AlphaFoldDB" id="A0A9P6EW36"/>
<feature type="domain" description="CCHC-type" evidence="3">
    <location>
        <begin position="314"/>
        <end position="328"/>
    </location>
</feature>
<name>A0A9P6EW36_9FUNG</name>